<dbReference type="InterPro" id="IPR050439">
    <property type="entry name" value="ADAMTS_ADAMTS-like"/>
</dbReference>
<organism evidence="4 5">
    <name type="scientific">Tegillarca granosa</name>
    <name type="common">Malaysian cockle</name>
    <name type="synonym">Anadara granosa</name>
    <dbReference type="NCBI Taxonomy" id="220873"/>
    <lineage>
        <taxon>Eukaryota</taxon>
        <taxon>Metazoa</taxon>
        <taxon>Spiralia</taxon>
        <taxon>Lophotrochozoa</taxon>
        <taxon>Mollusca</taxon>
        <taxon>Bivalvia</taxon>
        <taxon>Autobranchia</taxon>
        <taxon>Pteriomorphia</taxon>
        <taxon>Arcoida</taxon>
        <taxon>Arcoidea</taxon>
        <taxon>Arcidae</taxon>
        <taxon>Tegillarca</taxon>
    </lineage>
</organism>
<dbReference type="Pfam" id="PF19030">
    <property type="entry name" value="TSP1_ADAMTS"/>
    <property type="match status" value="6"/>
</dbReference>
<evidence type="ECO:0000256" key="1">
    <source>
        <dbReference type="ARBA" id="ARBA00004613"/>
    </source>
</evidence>
<dbReference type="SMART" id="SM00209">
    <property type="entry name" value="TSP1"/>
    <property type="match status" value="5"/>
</dbReference>
<evidence type="ECO:0000313" key="4">
    <source>
        <dbReference type="EMBL" id="KAJ8304757.1"/>
    </source>
</evidence>
<name>A0ABQ9ELG9_TEGGR</name>
<accession>A0ABQ9ELG9</accession>
<protein>
    <submittedName>
        <fullName evidence="4">Uncharacterized protein</fullName>
    </submittedName>
</protein>
<dbReference type="SUPFAM" id="SSF82895">
    <property type="entry name" value="TSP-1 type 1 repeat"/>
    <property type="match status" value="5"/>
</dbReference>
<gene>
    <name evidence="4" type="ORF">KUTeg_018340</name>
</gene>
<keyword evidence="3" id="KW-1015">Disulfide bond</keyword>
<dbReference type="InterPro" id="IPR000884">
    <property type="entry name" value="TSP1_rpt"/>
</dbReference>
<dbReference type="PANTHER" id="PTHR13723">
    <property type="entry name" value="ADAMTS A DISINTEGRIN AND METALLOPROTEASE WITH THROMBOSPONDIN MOTIFS PROTEASE"/>
    <property type="match status" value="1"/>
</dbReference>
<dbReference type="Proteomes" id="UP001217089">
    <property type="component" value="Unassembled WGS sequence"/>
</dbReference>
<dbReference type="InterPro" id="IPR013273">
    <property type="entry name" value="ADAMTS/ADAMTS-like"/>
</dbReference>
<comment type="subcellular location">
    <subcellularLocation>
        <location evidence="1">Secreted</location>
    </subcellularLocation>
</comment>
<dbReference type="EMBL" id="JARBDR010000903">
    <property type="protein sequence ID" value="KAJ8304757.1"/>
    <property type="molecule type" value="Genomic_DNA"/>
</dbReference>
<sequence length="466" mass="52606">MFAPKVLDGTRCKSGVLDMCVNGKCWPVGCDKVLGSRLKMDSCGKCGGTNTCLRNRRKNKSNRFKWISTGFGPCSTSCGVGHQDIVIVCKDLRTGRTVSNRRCMKTERPDRYRRKCIVRKCRPSWFVGPWNECTQTCGGGYAWRIVRCIESFIDGTKNAVNDSQCSEFKPSERKTCGNEICPRWYAGQWSPCSVTCGTGHQQRDVICRNIGNAECNETYKPKLYKNCTIIPCDMQADVQEVMVVNPDEEKSSVSDVLYDENVQEENLQTPRYVVSQWGQCSTTCGVGIKRRYVRCKVYLPFLGALADLPDEDCKDDKPADSQPCFLGHCLADFEYRAIGLTPCSRSCIGGVQETIMKCVHKSNGSVVDDELCEEAQLIPIERRVCNDNPCPQRWQVGDFGECSKSCGNGVMTRNVKCIQEFSVGPENILRLPDFMCEQPVPQRERNCNRIECPSKWSFEEWTPVRH</sequence>
<dbReference type="Gene3D" id="2.20.100.10">
    <property type="entry name" value="Thrombospondin type-1 (TSP1) repeat"/>
    <property type="match status" value="5"/>
</dbReference>
<keyword evidence="2" id="KW-0964">Secreted</keyword>
<evidence type="ECO:0000256" key="3">
    <source>
        <dbReference type="ARBA" id="ARBA00023157"/>
    </source>
</evidence>
<proteinExistence type="predicted"/>
<evidence type="ECO:0000313" key="5">
    <source>
        <dbReference type="Proteomes" id="UP001217089"/>
    </source>
</evidence>
<evidence type="ECO:0000256" key="2">
    <source>
        <dbReference type="ARBA" id="ARBA00022525"/>
    </source>
</evidence>
<reference evidence="4 5" key="1">
    <citation type="submission" date="2022-12" db="EMBL/GenBank/DDBJ databases">
        <title>Chromosome-level genome of Tegillarca granosa.</title>
        <authorList>
            <person name="Kim J."/>
        </authorList>
    </citation>
    <scope>NUCLEOTIDE SEQUENCE [LARGE SCALE GENOMIC DNA]</scope>
    <source>
        <strain evidence="4">Teg-2019</strain>
        <tissue evidence="4">Adductor muscle</tissue>
    </source>
</reference>
<keyword evidence="5" id="KW-1185">Reference proteome</keyword>
<dbReference type="PRINTS" id="PR01857">
    <property type="entry name" value="ADAMTSFAMILY"/>
</dbReference>
<comment type="caution">
    <text evidence="4">The sequence shown here is derived from an EMBL/GenBank/DDBJ whole genome shotgun (WGS) entry which is preliminary data.</text>
</comment>
<dbReference type="InterPro" id="IPR036383">
    <property type="entry name" value="TSP1_rpt_sf"/>
</dbReference>
<dbReference type="PROSITE" id="PS50092">
    <property type="entry name" value="TSP1"/>
    <property type="match status" value="5"/>
</dbReference>
<dbReference type="PANTHER" id="PTHR13723:SF313">
    <property type="entry name" value="PEPTIDASE M12B DOMAIN-CONTAINING PROTEIN"/>
    <property type="match status" value="1"/>
</dbReference>